<accession>A0A6A7A5F4</accession>
<gene>
    <name evidence="2" type="ORF">CC86DRAFT_405083</name>
</gene>
<organism evidence="2 3">
    <name type="scientific">Ophiobolus disseminans</name>
    <dbReference type="NCBI Taxonomy" id="1469910"/>
    <lineage>
        <taxon>Eukaryota</taxon>
        <taxon>Fungi</taxon>
        <taxon>Dikarya</taxon>
        <taxon>Ascomycota</taxon>
        <taxon>Pezizomycotina</taxon>
        <taxon>Dothideomycetes</taxon>
        <taxon>Pleosporomycetidae</taxon>
        <taxon>Pleosporales</taxon>
        <taxon>Pleosporineae</taxon>
        <taxon>Phaeosphaeriaceae</taxon>
        <taxon>Ophiobolus</taxon>
    </lineage>
</organism>
<dbReference type="EMBL" id="MU006223">
    <property type="protein sequence ID" value="KAF2828064.1"/>
    <property type="molecule type" value="Genomic_DNA"/>
</dbReference>
<keyword evidence="3" id="KW-1185">Reference proteome</keyword>
<feature type="region of interest" description="Disordered" evidence="1">
    <location>
        <begin position="1"/>
        <end position="64"/>
    </location>
</feature>
<evidence type="ECO:0000256" key="1">
    <source>
        <dbReference type="SAM" id="MobiDB-lite"/>
    </source>
</evidence>
<dbReference type="AlphaFoldDB" id="A0A6A7A5F4"/>
<evidence type="ECO:0000313" key="2">
    <source>
        <dbReference type="EMBL" id="KAF2828064.1"/>
    </source>
</evidence>
<feature type="compositionally biased region" description="Basic and acidic residues" evidence="1">
    <location>
        <begin position="1"/>
        <end position="35"/>
    </location>
</feature>
<reference evidence="2" key="1">
    <citation type="journal article" date="2020" name="Stud. Mycol.">
        <title>101 Dothideomycetes genomes: a test case for predicting lifestyles and emergence of pathogens.</title>
        <authorList>
            <person name="Haridas S."/>
            <person name="Albert R."/>
            <person name="Binder M."/>
            <person name="Bloem J."/>
            <person name="Labutti K."/>
            <person name="Salamov A."/>
            <person name="Andreopoulos B."/>
            <person name="Baker S."/>
            <person name="Barry K."/>
            <person name="Bills G."/>
            <person name="Bluhm B."/>
            <person name="Cannon C."/>
            <person name="Castanera R."/>
            <person name="Culley D."/>
            <person name="Daum C."/>
            <person name="Ezra D."/>
            <person name="Gonzalez J."/>
            <person name="Henrissat B."/>
            <person name="Kuo A."/>
            <person name="Liang C."/>
            <person name="Lipzen A."/>
            <person name="Lutzoni F."/>
            <person name="Magnuson J."/>
            <person name="Mondo S."/>
            <person name="Nolan M."/>
            <person name="Ohm R."/>
            <person name="Pangilinan J."/>
            <person name="Park H.-J."/>
            <person name="Ramirez L."/>
            <person name="Alfaro M."/>
            <person name="Sun H."/>
            <person name="Tritt A."/>
            <person name="Yoshinaga Y."/>
            <person name="Zwiers L.-H."/>
            <person name="Turgeon B."/>
            <person name="Goodwin S."/>
            <person name="Spatafora J."/>
            <person name="Crous P."/>
            <person name="Grigoriev I."/>
        </authorList>
    </citation>
    <scope>NUCLEOTIDE SEQUENCE</scope>
    <source>
        <strain evidence="2">CBS 113818</strain>
    </source>
</reference>
<evidence type="ECO:0000313" key="3">
    <source>
        <dbReference type="Proteomes" id="UP000799424"/>
    </source>
</evidence>
<dbReference type="Proteomes" id="UP000799424">
    <property type="component" value="Unassembled WGS sequence"/>
</dbReference>
<proteinExistence type="predicted"/>
<sequence>MYTVDQKARQTENESGSERDSEPERNPNERKKQNELDEEDHQDVEHDEGNEIEADDGDSQAGSDVSDAFSIHQFSINFSKIPQGQNNVLFLGNGGQSMVGTADQLSKAPDGSLVVNSKGHRGASRVALQAMKTLPVAHPIVDSNEFPEPECACGLSRYGVSLRPISTLITKGTKTQH</sequence>
<protein>
    <submittedName>
        <fullName evidence="2">Uncharacterized protein</fullName>
    </submittedName>
</protein>
<name>A0A6A7A5F4_9PLEO</name>